<evidence type="ECO:0000256" key="6">
    <source>
        <dbReference type="ARBA" id="ARBA00022927"/>
    </source>
</evidence>
<keyword evidence="6" id="KW-0653">Protein transport</keyword>
<dbReference type="EMBL" id="JAEFCI010001167">
    <property type="protein sequence ID" value="KAG5463084.1"/>
    <property type="molecule type" value="Genomic_DNA"/>
</dbReference>
<evidence type="ECO:0000313" key="14">
    <source>
        <dbReference type="Proteomes" id="UP000673691"/>
    </source>
</evidence>
<evidence type="ECO:0000256" key="2">
    <source>
        <dbReference type="ARBA" id="ARBA00009874"/>
    </source>
</evidence>
<keyword evidence="3" id="KW-0813">Transport</keyword>
<evidence type="ECO:0000256" key="12">
    <source>
        <dbReference type="SAM" id="MobiDB-lite"/>
    </source>
</evidence>
<evidence type="ECO:0000256" key="4">
    <source>
        <dbReference type="ARBA" id="ARBA00022692"/>
    </source>
</evidence>
<keyword evidence="7" id="KW-1133">Transmembrane helix</keyword>
<evidence type="ECO:0000256" key="8">
    <source>
        <dbReference type="ARBA" id="ARBA00023010"/>
    </source>
</evidence>
<evidence type="ECO:0000256" key="5">
    <source>
        <dbReference type="ARBA" id="ARBA00022787"/>
    </source>
</evidence>
<evidence type="ECO:0000256" key="3">
    <source>
        <dbReference type="ARBA" id="ARBA00022448"/>
    </source>
</evidence>
<feature type="compositionally biased region" description="Acidic residues" evidence="12">
    <location>
        <begin position="74"/>
        <end position="87"/>
    </location>
</feature>
<proteinExistence type="inferred from homology"/>
<evidence type="ECO:0000256" key="1">
    <source>
        <dbReference type="ARBA" id="ARBA00004572"/>
    </source>
</evidence>
<accession>A0A8H8A148</accession>
<dbReference type="PANTHER" id="PTHR12504">
    <property type="entry name" value="MITOCHONDRIAL IMPORT RECEPTOR SUBUNIT TOM22"/>
    <property type="match status" value="1"/>
</dbReference>
<dbReference type="Pfam" id="PF04281">
    <property type="entry name" value="Tom22"/>
    <property type="match status" value="1"/>
</dbReference>
<evidence type="ECO:0000256" key="9">
    <source>
        <dbReference type="ARBA" id="ARBA00023128"/>
    </source>
</evidence>
<evidence type="ECO:0000313" key="13">
    <source>
        <dbReference type="EMBL" id="KAG5463084.1"/>
    </source>
</evidence>
<organism evidence="13 14">
    <name type="scientific">Olpidium bornovanus</name>
    <dbReference type="NCBI Taxonomy" id="278681"/>
    <lineage>
        <taxon>Eukaryota</taxon>
        <taxon>Fungi</taxon>
        <taxon>Fungi incertae sedis</taxon>
        <taxon>Olpidiomycota</taxon>
        <taxon>Olpidiomycotina</taxon>
        <taxon>Olpidiomycetes</taxon>
        <taxon>Olpidiales</taxon>
        <taxon>Olpidiaceae</taxon>
        <taxon>Olpidium</taxon>
    </lineage>
</organism>
<dbReference type="OrthoDB" id="10016939at2759"/>
<dbReference type="GO" id="GO:0005741">
    <property type="term" value="C:mitochondrial outer membrane"/>
    <property type="evidence" value="ECO:0007669"/>
    <property type="project" value="UniProtKB-SubCell"/>
</dbReference>
<dbReference type="CDD" id="cd22884">
    <property type="entry name" value="TOM22"/>
    <property type="match status" value="1"/>
</dbReference>
<comment type="similarity">
    <text evidence="2">Belongs to the Tom22 family.</text>
</comment>
<keyword evidence="11 13" id="KW-0675">Receptor</keyword>
<keyword evidence="10" id="KW-0472">Membrane</keyword>
<keyword evidence="14" id="KW-1185">Reference proteome</keyword>
<dbReference type="Proteomes" id="UP000673691">
    <property type="component" value="Unassembled WGS sequence"/>
</dbReference>
<dbReference type="AlphaFoldDB" id="A0A8H8A148"/>
<keyword evidence="9" id="KW-0496">Mitochondrion</keyword>
<dbReference type="PANTHER" id="PTHR12504:SF0">
    <property type="entry name" value="MITOCHONDRIAL IMPORT RECEPTOR SUBUNIT TOM22 HOMOLOG"/>
    <property type="match status" value="1"/>
</dbReference>
<reference evidence="13 14" key="1">
    <citation type="journal article" name="Sci. Rep.">
        <title>Genome-scale phylogenetic analyses confirm Olpidium as the closest living zoosporic fungus to the non-flagellated, terrestrial fungi.</title>
        <authorList>
            <person name="Chang Y."/>
            <person name="Rochon D."/>
            <person name="Sekimoto S."/>
            <person name="Wang Y."/>
            <person name="Chovatia M."/>
            <person name="Sandor L."/>
            <person name="Salamov A."/>
            <person name="Grigoriev I.V."/>
            <person name="Stajich J.E."/>
            <person name="Spatafora J.W."/>
        </authorList>
    </citation>
    <scope>NUCLEOTIDE SEQUENCE [LARGE SCALE GENOMIC DNA]</scope>
    <source>
        <strain evidence="13">S191</strain>
    </source>
</reference>
<evidence type="ECO:0000256" key="11">
    <source>
        <dbReference type="ARBA" id="ARBA00023170"/>
    </source>
</evidence>
<name>A0A8H8A148_9FUNG</name>
<comment type="caution">
    <text evidence="13">The sequence shown here is derived from an EMBL/GenBank/DDBJ whole genome shotgun (WGS) entry which is preliminary data.</text>
</comment>
<protein>
    <submittedName>
        <fullName evidence="13">Mitochondrial import receptor subunit Tom22-domain-containing protein</fullName>
    </submittedName>
</protein>
<feature type="region of interest" description="Disordered" evidence="12">
    <location>
        <begin position="1"/>
        <end position="87"/>
    </location>
</feature>
<gene>
    <name evidence="13" type="ORF">BJ554DRAFT_1853</name>
</gene>
<evidence type="ECO:0000256" key="7">
    <source>
        <dbReference type="ARBA" id="ARBA00022989"/>
    </source>
</evidence>
<comment type="subcellular location">
    <subcellularLocation>
        <location evidence="1">Mitochondrion outer membrane</location>
        <topology evidence="1">Single-pass membrane protein</topology>
    </subcellularLocation>
</comment>
<sequence length="224" mass="24554">MVKVEKVVLENEDDRDQYATTDGEEGDDDSSSQYTTTDDEDDGAWTASAGKAHRRRAAPVGKKAGVLARAGGGGDDDGDEGDDYDEYDYDYEDESLLDRILALKDMIPAAKRAAIAGRFNKAYSWATWSTCFLGKAAWVVATSALLLAFPLALEIDKEQAVLAYEAETKMQQAQQQHPAAAVDETNEPSRVFVTFVTRALRRVFHPLPHLRGTRTISDDGRAAC</sequence>
<dbReference type="GO" id="GO:0006886">
    <property type="term" value="P:intracellular protein transport"/>
    <property type="evidence" value="ECO:0007669"/>
    <property type="project" value="InterPro"/>
</dbReference>
<evidence type="ECO:0000256" key="10">
    <source>
        <dbReference type="ARBA" id="ARBA00023136"/>
    </source>
</evidence>
<dbReference type="InterPro" id="IPR005683">
    <property type="entry name" value="Tom22"/>
</dbReference>
<keyword evidence="8" id="KW-0811">Translocation</keyword>
<keyword evidence="4" id="KW-0812">Transmembrane</keyword>
<keyword evidence="5" id="KW-1000">Mitochondrion outer membrane</keyword>